<feature type="compositionally biased region" description="Polar residues" evidence="1">
    <location>
        <begin position="366"/>
        <end position="376"/>
    </location>
</feature>
<dbReference type="PANTHER" id="PTHR24177:SF432">
    <property type="entry name" value="OS06G0286146 PROTEIN"/>
    <property type="match status" value="1"/>
</dbReference>
<feature type="region of interest" description="Disordered" evidence="1">
    <location>
        <begin position="166"/>
        <end position="209"/>
    </location>
</feature>
<feature type="transmembrane region" description="Helical" evidence="2">
    <location>
        <begin position="308"/>
        <end position="327"/>
    </location>
</feature>
<proteinExistence type="predicted"/>
<gene>
    <name evidence="4" type="ORF">OsI_22614</name>
</gene>
<feature type="transmembrane region" description="Helical" evidence="2">
    <location>
        <begin position="135"/>
        <end position="156"/>
    </location>
</feature>
<feature type="transmembrane region" description="Helical" evidence="2">
    <location>
        <begin position="68"/>
        <end position="92"/>
    </location>
</feature>
<reference evidence="4 5" key="1">
    <citation type="journal article" date="2005" name="PLoS Biol.">
        <title>The genomes of Oryza sativa: a history of duplications.</title>
        <authorList>
            <person name="Yu J."/>
            <person name="Wang J."/>
            <person name="Lin W."/>
            <person name="Li S."/>
            <person name="Li H."/>
            <person name="Zhou J."/>
            <person name="Ni P."/>
            <person name="Dong W."/>
            <person name="Hu S."/>
            <person name="Zeng C."/>
            <person name="Zhang J."/>
            <person name="Zhang Y."/>
            <person name="Li R."/>
            <person name="Xu Z."/>
            <person name="Li S."/>
            <person name="Li X."/>
            <person name="Zheng H."/>
            <person name="Cong L."/>
            <person name="Lin L."/>
            <person name="Yin J."/>
            <person name="Geng J."/>
            <person name="Li G."/>
            <person name="Shi J."/>
            <person name="Liu J."/>
            <person name="Lv H."/>
            <person name="Li J."/>
            <person name="Wang J."/>
            <person name="Deng Y."/>
            <person name="Ran L."/>
            <person name="Shi X."/>
            <person name="Wang X."/>
            <person name="Wu Q."/>
            <person name="Li C."/>
            <person name="Ren X."/>
            <person name="Wang J."/>
            <person name="Wang X."/>
            <person name="Li D."/>
            <person name="Liu D."/>
            <person name="Zhang X."/>
            <person name="Ji Z."/>
            <person name="Zhao W."/>
            <person name="Sun Y."/>
            <person name="Zhang Z."/>
            <person name="Bao J."/>
            <person name="Han Y."/>
            <person name="Dong L."/>
            <person name="Ji J."/>
            <person name="Chen P."/>
            <person name="Wu S."/>
            <person name="Liu J."/>
            <person name="Xiao Y."/>
            <person name="Bu D."/>
            <person name="Tan J."/>
            <person name="Yang L."/>
            <person name="Ye C."/>
            <person name="Zhang J."/>
            <person name="Xu J."/>
            <person name="Zhou Y."/>
            <person name="Yu Y."/>
            <person name="Zhang B."/>
            <person name="Zhuang S."/>
            <person name="Wei H."/>
            <person name="Liu B."/>
            <person name="Lei M."/>
            <person name="Yu H."/>
            <person name="Li Y."/>
            <person name="Xu H."/>
            <person name="Wei S."/>
            <person name="He X."/>
            <person name="Fang L."/>
            <person name="Zhang Z."/>
            <person name="Zhang Y."/>
            <person name="Huang X."/>
            <person name="Su Z."/>
            <person name="Tong W."/>
            <person name="Li J."/>
            <person name="Tong Z."/>
            <person name="Li S."/>
            <person name="Ye J."/>
            <person name="Wang L."/>
            <person name="Fang L."/>
            <person name="Lei T."/>
            <person name="Chen C."/>
            <person name="Chen H."/>
            <person name="Xu Z."/>
            <person name="Li H."/>
            <person name="Huang H."/>
            <person name="Zhang F."/>
            <person name="Xu H."/>
            <person name="Li N."/>
            <person name="Zhao C."/>
            <person name="Li S."/>
            <person name="Dong L."/>
            <person name="Huang Y."/>
            <person name="Li L."/>
            <person name="Xi Y."/>
            <person name="Qi Q."/>
            <person name="Li W."/>
            <person name="Zhang B."/>
            <person name="Hu W."/>
            <person name="Zhang Y."/>
            <person name="Tian X."/>
            <person name="Jiao Y."/>
            <person name="Liang X."/>
            <person name="Jin J."/>
            <person name="Gao L."/>
            <person name="Zheng W."/>
            <person name="Hao B."/>
            <person name="Liu S."/>
            <person name="Wang W."/>
            <person name="Yuan L."/>
            <person name="Cao M."/>
            <person name="McDermott J."/>
            <person name="Samudrala R."/>
            <person name="Wang J."/>
            <person name="Wong G.K."/>
            <person name="Yang H."/>
        </authorList>
    </citation>
    <scope>NUCLEOTIDE SEQUENCE [LARGE SCALE GENOMIC DNA]</scope>
    <source>
        <strain evidence="5">cv. 93-11</strain>
    </source>
</reference>
<organism evidence="4 5">
    <name type="scientific">Oryza sativa subsp. indica</name>
    <name type="common">Rice</name>
    <dbReference type="NCBI Taxonomy" id="39946"/>
    <lineage>
        <taxon>Eukaryota</taxon>
        <taxon>Viridiplantae</taxon>
        <taxon>Streptophyta</taxon>
        <taxon>Embryophyta</taxon>
        <taxon>Tracheophyta</taxon>
        <taxon>Spermatophyta</taxon>
        <taxon>Magnoliopsida</taxon>
        <taxon>Liliopsida</taxon>
        <taxon>Poales</taxon>
        <taxon>Poaceae</taxon>
        <taxon>BOP clade</taxon>
        <taxon>Oryzoideae</taxon>
        <taxon>Oryzeae</taxon>
        <taxon>Oryzinae</taxon>
        <taxon>Oryza</taxon>
        <taxon>Oryza sativa</taxon>
    </lineage>
</organism>
<dbReference type="Gramene" id="BGIOSGA021413-TA">
    <property type="protein sequence ID" value="BGIOSGA021413-PA"/>
    <property type="gene ID" value="BGIOSGA021413"/>
</dbReference>
<feature type="compositionally biased region" description="Basic and acidic residues" evidence="1">
    <location>
        <begin position="190"/>
        <end position="209"/>
    </location>
</feature>
<dbReference type="OMA" id="ENWNGHE"/>
<dbReference type="STRING" id="39946.B8B0U3"/>
<protein>
    <recommendedName>
        <fullName evidence="3">PGG domain-containing protein</fullName>
    </recommendedName>
</protein>
<evidence type="ECO:0000313" key="4">
    <source>
        <dbReference type="EMBL" id="EEC80432.1"/>
    </source>
</evidence>
<evidence type="ECO:0000256" key="1">
    <source>
        <dbReference type="SAM" id="MobiDB-lite"/>
    </source>
</evidence>
<dbReference type="EMBL" id="CM000131">
    <property type="protein sequence ID" value="EEC80432.1"/>
    <property type="molecule type" value="Genomic_DNA"/>
</dbReference>
<dbReference type="PANTHER" id="PTHR24177">
    <property type="entry name" value="CASKIN"/>
    <property type="match status" value="1"/>
</dbReference>
<name>B8B0U3_ORYSI</name>
<evidence type="ECO:0000313" key="5">
    <source>
        <dbReference type="Proteomes" id="UP000007015"/>
    </source>
</evidence>
<dbReference type="AlphaFoldDB" id="B8B0U3"/>
<keyword evidence="5" id="KW-1185">Reference proteome</keyword>
<dbReference type="InterPro" id="IPR026961">
    <property type="entry name" value="PGG_dom"/>
</dbReference>
<dbReference type="HOGENOM" id="CLU_007110_0_2_1"/>
<feature type="transmembrane region" description="Helical" evidence="2">
    <location>
        <begin position="215"/>
        <end position="234"/>
    </location>
</feature>
<dbReference type="GO" id="GO:0016020">
    <property type="term" value="C:membrane"/>
    <property type="evidence" value="ECO:0007669"/>
    <property type="project" value="TreeGrafter"/>
</dbReference>
<feature type="domain" description="PGG" evidence="3">
    <location>
        <begin position="407"/>
        <end position="469"/>
    </location>
</feature>
<keyword evidence="2" id="KW-0812">Transmembrane</keyword>
<feature type="domain" description="PGG" evidence="3">
    <location>
        <begin position="207"/>
        <end position="333"/>
    </location>
</feature>
<feature type="domain" description="PGG" evidence="3">
    <location>
        <begin position="16"/>
        <end position="127"/>
    </location>
</feature>
<feature type="transmembrane region" description="Helical" evidence="2">
    <location>
        <begin position="339"/>
        <end position="359"/>
    </location>
</feature>
<feature type="transmembrane region" description="Helical" evidence="2">
    <location>
        <begin position="104"/>
        <end position="123"/>
    </location>
</feature>
<evidence type="ECO:0000259" key="3">
    <source>
        <dbReference type="Pfam" id="PF13962"/>
    </source>
</evidence>
<dbReference type="Pfam" id="PF13962">
    <property type="entry name" value="PGG"/>
    <property type="match status" value="3"/>
</dbReference>
<feature type="region of interest" description="Disordered" evidence="1">
    <location>
        <begin position="366"/>
        <end position="394"/>
    </location>
</feature>
<sequence length="507" mass="55731">MENKSAQDPHRPLEYDLRKYLLLLATMVATVTYTAGFNPPGDVWQETEARHLAGDSIIRDTHYPRYIMFFYCNAAAFALSIVVIVLIFILAILHEKNGIWISMFPLRLAMVLNLVGLGGAYAAGTSRHALTAGNLSALAAVFLYMVAQTVMTQFLWDRNDKNHLEAIGQGTGNNPPNPEHSVGDISPVVSREEGSQQPGKEKEKEEEEKNQRRKVLMLLATFVMSVAYVAGLSAPGGYWERSQEEGRHHADAGDPVLWVHHSVHLRAFVGYNTTSFVASLLIIMLLLDQKQKIIFLPLDMKRKAVPGQAHMLYAYITIALVGLVGAYVAGSCRHSDTTIYALSLVATVLICIGILKVVLGCMPKLSQTPKASSRSGENNENNEDTFRDKTPTNGGLLSNMNNEDDILEKAQSLVVLLSTLIATVTYQAGLVPLGGVWQENQDGHKAGKPILMSTQAKRYKLFPSTMSVAKVKKNDGDRARSLQQHVKHKYLMLLGVLAASVSPIRPA</sequence>
<feature type="transmembrane region" description="Helical" evidence="2">
    <location>
        <begin position="20"/>
        <end position="37"/>
    </location>
</feature>
<keyword evidence="2" id="KW-1133">Transmembrane helix</keyword>
<dbReference type="Proteomes" id="UP000007015">
    <property type="component" value="Chromosome 6"/>
</dbReference>
<feature type="transmembrane region" description="Helical" evidence="2">
    <location>
        <begin position="268"/>
        <end position="287"/>
    </location>
</feature>
<keyword evidence="2" id="KW-0472">Membrane</keyword>
<evidence type="ECO:0000256" key="2">
    <source>
        <dbReference type="SAM" id="Phobius"/>
    </source>
</evidence>
<accession>B8B0U3</accession>